<feature type="compositionally biased region" description="Basic and acidic residues" evidence="1">
    <location>
        <begin position="45"/>
        <end position="63"/>
    </location>
</feature>
<name>A0AA40FEC8_9HYME</name>
<accession>A0AA40FEC8</accession>
<dbReference type="Proteomes" id="UP001177670">
    <property type="component" value="Unassembled WGS sequence"/>
</dbReference>
<protein>
    <submittedName>
        <fullName evidence="2">Uncharacterized protein</fullName>
    </submittedName>
</protein>
<organism evidence="2 3">
    <name type="scientific">Melipona bicolor</name>
    <dbReference type="NCBI Taxonomy" id="60889"/>
    <lineage>
        <taxon>Eukaryota</taxon>
        <taxon>Metazoa</taxon>
        <taxon>Ecdysozoa</taxon>
        <taxon>Arthropoda</taxon>
        <taxon>Hexapoda</taxon>
        <taxon>Insecta</taxon>
        <taxon>Pterygota</taxon>
        <taxon>Neoptera</taxon>
        <taxon>Endopterygota</taxon>
        <taxon>Hymenoptera</taxon>
        <taxon>Apocrita</taxon>
        <taxon>Aculeata</taxon>
        <taxon>Apoidea</taxon>
        <taxon>Anthophila</taxon>
        <taxon>Apidae</taxon>
        <taxon>Melipona</taxon>
    </lineage>
</organism>
<keyword evidence="3" id="KW-1185">Reference proteome</keyword>
<sequence length="125" mass="13966">NQTNFRKKRQTVHRGSLTSLRRSDACRDRLFSNETIALAAGGNDETNRDTRSLRGRRMGEQERKGREIGLIRGDSDRGDLVENGSDTASSAWCTIERGTAIDDLDARAFVCYASADHPANRWHGD</sequence>
<feature type="region of interest" description="Disordered" evidence="1">
    <location>
        <begin position="40"/>
        <end position="63"/>
    </location>
</feature>
<evidence type="ECO:0000256" key="1">
    <source>
        <dbReference type="SAM" id="MobiDB-lite"/>
    </source>
</evidence>
<proteinExistence type="predicted"/>
<comment type="caution">
    <text evidence="2">The sequence shown here is derived from an EMBL/GenBank/DDBJ whole genome shotgun (WGS) entry which is preliminary data.</text>
</comment>
<evidence type="ECO:0000313" key="2">
    <source>
        <dbReference type="EMBL" id="KAK1117467.1"/>
    </source>
</evidence>
<dbReference type="AlphaFoldDB" id="A0AA40FEC8"/>
<evidence type="ECO:0000313" key="3">
    <source>
        <dbReference type="Proteomes" id="UP001177670"/>
    </source>
</evidence>
<gene>
    <name evidence="2" type="ORF">K0M31_016671</name>
</gene>
<dbReference type="EMBL" id="JAHYIQ010000051">
    <property type="protein sequence ID" value="KAK1117467.1"/>
    <property type="molecule type" value="Genomic_DNA"/>
</dbReference>
<reference evidence="2" key="1">
    <citation type="submission" date="2021-10" db="EMBL/GenBank/DDBJ databases">
        <title>Melipona bicolor Genome sequencing and assembly.</title>
        <authorList>
            <person name="Araujo N.S."/>
            <person name="Arias M.C."/>
        </authorList>
    </citation>
    <scope>NUCLEOTIDE SEQUENCE</scope>
    <source>
        <strain evidence="2">USP_2M_L1-L4_2017</strain>
        <tissue evidence="2">Whole body</tissue>
    </source>
</reference>
<feature type="non-terminal residue" evidence="2">
    <location>
        <position position="1"/>
    </location>
</feature>